<evidence type="ECO:0000313" key="1">
    <source>
        <dbReference type="EMBL" id="CAB4146943.1"/>
    </source>
</evidence>
<evidence type="ECO:0000313" key="2">
    <source>
        <dbReference type="EMBL" id="CAB4178476.1"/>
    </source>
</evidence>
<dbReference type="EMBL" id="LR797116">
    <property type="protein sequence ID" value="CAB4187791.1"/>
    <property type="molecule type" value="Genomic_DNA"/>
</dbReference>
<proteinExistence type="predicted"/>
<evidence type="ECO:0000313" key="3">
    <source>
        <dbReference type="EMBL" id="CAB4187791.1"/>
    </source>
</evidence>
<dbReference type="EMBL" id="LR796490">
    <property type="protein sequence ID" value="CAB4146943.1"/>
    <property type="molecule type" value="Genomic_DNA"/>
</dbReference>
<accession>A0A6J5MNE8</accession>
<organism evidence="1">
    <name type="scientific">uncultured Caudovirales phage</name>
    <dbReference type="NCBI Taxonomy" id="2100421"/>
    <lineage>
        <taxon>Viruses</taxon>
        <taxon>Duplodnaviria</taxon>
        <taxon>Heunggongvirae</taxon>
        <taxon>Uroviricota</taxon>
        <taxon>Caudoviricetes</taxon>
        <taxon>Peduoviridae</taxon>
        <taxon>Maltschvirus</taxon>
        <taxon>Maltschvirus maltsch</taxon>
    </lineage>
</organism>
<dbReference type="EMBL" id="LR796968">
    <property type="protein sequence ID" value="CAB4178476.1"/>
    <property type="molecule type" value="Genomic_DNA"/>
</dbReference>
<gene>
    <name evidence="2" type="ORF">UFOVP1017_5</name>
    <name evidence="3" type="ORF">UFOVP1168_5</name>
    <name evidence="4" type="ORF">UFOVP1617_48</name>
    <name evidence="1" type="ORF">UFOVP511_5</name>
</gene>
<reference evidence="1" key="1">
    <citation type="submission" date="2020-04" db="EMBL/GenBank/DDBJ databases">
        <authorList>
            <person name="Chiriac C."/>
            <person name="Salcher M."/>
            <person name="Ghai R."/>
            <person name="Kavagutti S V."/>
        </authorList>
    </citation>
    <scope>NUCLEOTIDE SEQUENCE</scope>
</reference>
<protein>
    <submittedName>
        <fullName evidence="1">Uncharacterized protein</fullName>
    </submittedName>
</protein>
<name>A0A6J5MNE8_9CAUD</name>
<dbReference type="EMBL" id="LR797483">
    <property type="protein sequence ID" value="CAB4219616.1"/>
    <property type="molecule type" value="Genomic_DNA"/>
</dbReference>
<sequence length="57" mass="6070">MKAKNLFKSKTFWMQVLSIAAAVSGVIPLPPETTAIVVGLINIALRAVTKDPVHIGL</sequence>
<evidence type="ECO:0000313" key="4">
    <source>
        <dbReference type="EMBL" id="CAB4219616.1"/>
    </source>
</evidence>